<feature type="transmembrane region" description="Helical" evidence="6">
    <location>
        <begin position="33"/>
        <end position="51"/>
    </location>
</feature>
<dbReference type="RefSeq" id="WP_101533506.1">
    <property type="nucleotide sequence ID" value="NZ_PKUQ01000016.1"/>
</dbReference>
<feature type="transmembrane region" description="Helical" evidence="6">
    <location>
        <begin position="63"/>
        <end position="84"/>
    </location>
</feature>
<evidence type="ECO:0000259" key="7">
    <source>
        <dbReference type="Pfam" id="PF00892"/>
    </source>
</evidence>
<proteinExistence type="inferred from homology"/>
<feature type="domain" description="EamA" evidence="7">
    <location>
        <begin position="4"/>
        <end position="134"/>
    </location>
</feature>
<evidence type="ECO:0000313" key="8">
    <source>
        <dbReference type="EMBL" id="PLW77489.1"/>
    </source>
</evidence>
<dbReference type="InterPro" id="IPR050638">
    <property type="entry name" value="AA-Vitamin_Transporters"/>
</dbReference>
<dbReference type="OrthoDB" id="2352272at2"/>
<dbReference type="AlphaFoldDB" id="A0A2N5XSK6"/>
<feature type="transmembrane region" description="Helical" evidence="6">
    <location>
        <begin position="211"/>
        <end position="235"/>
    </location>
</feature>
<evidence type="ECO:0000313" key="9">
    <source>
        <dbReference type="Proteomes" id="UP000234881"/>
    </source>
</evidence>
<evidence type="ECO:0000256" key="1">
    <source>
        <dbReference type="ARBA" id="ARBA00004141"/>
    </source>
</evidence>
<feature type="transmembrane region" description="Helical" evidence="6">
    <location>
        <begin position="266"/>
        <end position="285"/>
    </location>
</feature>
<dbReference type="Proteomes" id="UP000234881">
    <property type="component" value="Unassembled WGS sequence"/>
</dbReference>
<feature type="transmembrane region" description="Helical" evidence="6">
    <location>
        <begin position="242"/>
        <end position="260"/>
    </location>
</feature>
<feature type="transmembrane region" description="Helical" evidence="6">
    <location>
        <begin position="118"/>
        <end position="134"/>
    </location>
</feature>
<keyword evidence="3 6" id="KW-0812">Transmembrane</keyword>
<evidence type="ECO:0000256" key="5">
    <source>
        <dbReference type="ARBA" id="ARBA00023136"/>
    </source>
</evidence>
<keyword evidence="4 6" id="KW-1133">Transmembrane helix</keyword>
<evidence type="ECO:0000256" key="2">
    <source>
        <dbReference type="ARBA" id="ARBA00007362"/>
    </source>
</evidence>
<protein>
    <submittedName>
        <fullName evidence="8">EamA family transporter</fullName>
    </submittedName>
</protein>
<name>A0A2N5XSK6_9HYPH</name>
<dbReference type="InterPro" id="IPR037185">
    <property type="entry name" value="EmrE-like"/>
</dbReference>
<evidence type="ECO:0000256" key="3">
    <source>
        <dbReference type="ARBA" id="ARBA00022692"/>
    </source>
</evidence>
<keyword evidence="9" id="KW-1185">Reference proteome</keyword>
<sequence length="302" mass="32295">MIPFLFLSTVLIWGTTWIAIAMQVGAVPVLVSVFYRFALASILFLIILAISGRLKLPEKKHQVGLISQALCLFSLNFICFYTAAAFIPSGLISIIFSLATIFNAINARLIFGDRITKRVLLASLLGVSGLALLFGRDIISSETTEIFQGIALAGLGTLFFSLGNMASRRNSQAGISPTIANAWAMGYGAVILLMLIGLTGTPVVAPPDKTYFGALVYLATFGSIVGFTTYLVLVAKIGSAKAAYATVLFPIVALTLSTIYEGYIWHWSGILGLVLALSGNVVMFARKQSLQPSPAQEPLTTK</sequence>
<comment type="similarity">
    <text evidence="2">Belongs to the EamA transporter family.</text>
</comment>
<comment type="subcellular location">
    <subcellularLocation>
        <location evidence="1">Membrane</location>
        <topology evidence="1">Multi-pass membrane protein</topology>
    </subcellularLocation>
</comment>
<keyword evidence="5 6" id="KW-0472">Membrane</keyword>
<dbReference type="PANTHER" id="PTHR32322">
    <property type="entry name" value="INNER MEMBRANE TRANSPORTER"/>
    <property type="match status" value="1"/>
</dbReference>
<dbReference type="PANTHER" id="PTHR32322:SF2">
    <property type="entry name" value="EAMA DOMAIN-CONTAINING PROTEIN"/>
    <property type="match status" value="1"/>
</dbReference>
<dbReference type="Pfam" id="PF00892">
    <property type="entry name" value="EamA"/>
    <property type="match status" value="2"/>
</dbReference>
<comment type="caution">
    <text evidence="8">The sequence shown here is derived from an EMBL/GenBank/DDBJ whole genome shotgun (WGS) entry which is preliminary data.</text>
</comment>
<evidence type="ECO:0000256" key="4">
    <source>
        <dbReference type="ARBA" id="ARBA00022989"/>
    </source>
</evidence>
<evidence type="ECO:0000256" key="6">
    <source>
        <dbReference type="SAM" id="Phobius"/>
    </source>
</evidence>
<dbReference type="SUPFAM" id="SSF103481">
    <property type="entry name" value="Multidrug resistance efflux transporter EmrE"/>
    <property type="match status" value="2"/>
</dbReference>
<dbReference type="GO" id="GO:0016020">
    <property type="term" value="C:membrane"/>
    <property type="evidence" value="ECO:0007669"/>
    <property type="project" value="UniProtKB-SubCell"/>
</dbReference>
<feature type="transmembrane region" description="Helical" evidence="6">
    <location>
        <begin position="178"/>
        <end position="199"/>
    </location>
</feature>
<feature type="transmembrane region" description="Helical" evidence="6">
    <location>
        <begin position="146"/>
        <end position="166"/>
    </location>
</feature>
<reference evidence="8 9" key="1">
    <citation type="submission" date="2018-01" db="EMBL/GenBank/DDBJ databases">
        <title>The draft genome sequence of Cohaesibacter sp. H1304.</title>
        <authorList>
            <person name="Wang N.-N."/>
            <person name="Du Z.-J."/>
        </authorList>
    </citation>
    <scope>NUCLEOTIDE SEQUENCE [LARGE SCALE GENOMIC DNA]</scope>
    <source>
        <strain evidence="8 9">H1304</strain>
    </source>
</reference>
<accession>A0A2N5XSK6</accession>
<dbReference type="InterPro" id="IPR000620">
    <property type="entry name" value="EamA_dom"/>
</dbReference>
<feature type="domain" description="EamA" evidence="7">
    <location>
        <begin position="149"/>
        <end position="284"/>
    </location>
</feature>
<gene>
    <name evidence="8" type="ORF">C0081_09220</name>
</gene>
<dbReference type="EMBL" id="PKUQ01000016">
    <property type="protein sequence ID" value="PLW77489.1"/>
    <property type="molecule type" value="Genomic_DNA"/>
</dbReference>
<organism evidence="8 9">
    <name type="scientific">Cohaesibacter celericrescens</name>
    <dbReference type="NCBI Taxonomy" id="2067669"/>
    <lineage>
        <taxon>Bacteria</taxon>
        <taxon>Pseudomonadati</taxon>
        <taxon>Pseudomonadota</taxon>
        <taxon>Alphaproteobacteria</taxon>
        <taxon>Hyphomicrobiales</taxon>
        <taxon>Cohaesibacteraceae</taxon>
    </lineage>
</organism>
<feature type="transmembrane region" description="Helical" evidence="6">
    <location>
        <begin position="90"/>
        <end position="111"/>
    </location>
</feature>